<dbReference type="AlphaFoldDB" id="A0A3R9PX72"/>
<keyword evidence="2" id="KW-1185">Reference proteome</keyword>
<dbReference type="Proteomes" id="UP000277582">
    <property type="component" value="Unassembled WGS sequence"/>
</dbReference>
<proteinExistence type="predicted"/>
<dbReference type="Gene3D" id="1.10.10.10">
    <property type="entry name" value="Winged helix-like DNA-binding domain superfamily/Winged helix DNA-binding domain"/>
    <property type="match status" value="1"/>
</dbReference>
<accession>A0A3R9PX72</accession>
<evidence type="ECO:0008006" key="3">
    <source>
        <dbReference type="Google" id="ProtNLM"/>
    </source>
</evidence>
<sequence>MSMLGRVLSDLYCNDGKPTMVTLSIIRNTYGENSGAWAILRFLEEKGFVRRELDGGKIRVYLTPHGKMALSRDLRDLDEELRKRVREARRCMRRKKRYLI</sequence>
<evidence type="ECO:0000313" key="2">
    <source>
        <dbReference type="Proteomes" id="UP000277582"/>
    </source>
</evidence>
<organism evidence="1 2">
    <name type="scientific">Candidatus Methanodesulfokora washburnensis</name>
    <dbReference type="NCBI Taxonomy" id="2478471"/>
    <lineage>
        <taxon>Archaea</taxon>
        <taxon>Thermoproteota</taxon>
        <taxon>Candidatus Korarchaeia</taxon>
        <taxon>Candidatus Korarchaeia incertae sedis</taxon>
        <taxon>Candidatus Methanodesulfokora</taxon>
    </lineage>
</organism>
<comment type="caution">
    <text evidence="1">The sequence shown here is derived from an EMBL/GenBank/DDBJ whole genome shotgun (WGS) entry which is preliminary data.</text>
</comment>
<dbReference type="SUPFAM" id="SSF46785">
    <property type="entry name" value="Winged helix' DNA-binding domain"/>
    <property type="match status" value="1"/>
</dbReference>
<reference evidence="1 2" key="1">
    <citation type="submission" date="2018-10" db="EMBL/GenBank/DDBJ databases">
        <title>Co-occurring genomic capacity for anaerobic methane metabolism and dissimilatory sulfite reduction discovered in the Korarchaeota.</title>
        <authorList>
            <person name="Mckay L.J."/>
            <person name="Dlakic M."/>
            <person name="Fields M.W."/>
            <person name="Delmont T.O."/>
            <person name="Eren A.M."/>
            <person name="Jay Z.J."/>
            <person name="Klingelsmith K.B."/>
            <person name="Rusch D.B."/>
            <person name="Inskeep W.P."/>
        </authorList>
    </citation>
    <scope>NUCLEOTIDE SEQUENCE [LARGE SCALE GENOMIC DNA]</scope>
    <source>
        <strain evidence="1 2">MDKW</strain>
    </source>
</reference>
<name>A0A3R9PX72_9CREN</name>
<dbReference type="InterPro" id="IPR036388">
    <property type="entry name" value="WH-like_DNA-bd_sf"/>
</dbReference>
<gene>
    <name evidence="1" type="ORF">D6D85_06165</name>
</gene>
<evidence type="ECO:0000313" key="1">
    <source>
        <dbReference type="EMBL" id="RSN75425.1"/>
    </source>
</evidence>
<dbReference type="RefSeq" id="WP_125671149.1">
    <property type="nucleotide sequence ID" value="NZ_RCOS01000074.1"/>
</dbReference>
<dbReference type="InterPro" id="IPR036390">
    <property type="entry name" value="WH_DNA-bd_sf"/>
</dbReference>
<dbReference type="EMBL" id="RCOS01000074">
    <property type="protein sequence ID" value="RSN75425.1"/>
    <property type="molecule type" value="Genomic_DNA"/>
</dbReference>
<protein>
    <recommendedName>
        <fullName evidence="3">ArnR1-like winged helix-turn-helix domain-containing protein</fullName>
    </recommendedName>
</protein>